<sequence>MMALISIGHVSRHDTGVTVLFCGAEGALASVDVRGGGPGTRETDLLEPHNTVERVHVITLAGGSAFGLAAADGVMNELASQGIGFPVLGEDKPGPRVPIVPAAVIFDLLVGDERPTAADGAEAVRRAIAEHDDSTGSVGAGVGATAGKLRGGLGLTEKQVRTPMGQFTVGALVVANPVGNVVDAETGRLFGAPHAAPIDVARFGQLQHPAESKLNTTIGAVFCDAPVTKAQAKRLAMVGHDGIARAVRPAHSPLDGDTLFALSTATENGGVDTATQAALCDAAAGVVEQAIVEAIVKADPGLGLEAYSSMLD</sequence>
<evidence type="ECO:0000256" key="1">
    <source>
        <dbReference type="ARBA" id="ARBA00007068"/>
    </source>
</evidence>
<comment type="similarity">
    <text evidence="1">Belongs to the peptidase S58 family.</text>
</comment>
<dbReference type="GO" id="GO:0004177">
    <property type="term" value="F:aminopeptidase activity"/>
    <property type="evidence" value="ECO:0007669"/>
    <property type="project" value="TreeGrafter"/>
</dbReference>
<evidence type="ECO:0000313" key="3">
    <source>
        <dbReference type="Proteomes" id="UP000218690"/>
    </source>
</evidence>
<dbReference type="EMBL" id="NWBP01000023">
    <property type="protein sequence ID" value="PCC82582.1"/>
    <property type="molecule type" value="Genomic_DNA"/>
</dbReference>
<dbReference type="PANTHER" id="PTHR36512:SF3">
    <property type="entry name" value="BLR5678 PROTEIN"/>
    <property type="match status" value="1"/>
</dbReference>
<dbReference type="Proteomes" id="UP000218690">
    <property type="component" value="Unassembled WGS sequence"/>
</dbReference>
<evidence type="ECO:0000313" key="2">
    <source>
        <dbReference type="EMBL" id="PCC82582.1"/>
    </source>
</evidence>
<comment type="caution">
    <text evidence="2">The sequence shown here is derived from an EMBL/GenBank/DDBJ whole genome shotgun (WGS) entry which is preliminary data.</text>
</comment>
<proteinExistence type="inferred from homology"/>
<gene>
    <name evidence="2" type="ORF">COM45_07065</name>
</gene>
<dbReference type="InterPro" id="IPR005321">
    <property type="entry name" value="Peptidase_S58_DmpA"/>
</dbReference>
<protein>
    <submittedName>
        <fullName evidence="2">Peptidase</fullName>
    </submittedName>
</protein>
<reference evidence="2 3" key="1">
    <citation type="submission" date="2017-09" db="EMBL/GenBank/DDBJ databases">
        <title>Draft Genome Sequence of Corynebacterium accolens AH4003.</title>
        <authorList>
            <person name="Chen Y."/>
            <person name="Oosthuysen W.F."/>
            <person name="Kelley S."/>
            <person name="Horswill A."/>
        </authorList>
    </citation>
    <scope>NUCLEOTIDE SEQUENCE [LARGE SCALE GENOMIC DNA]</scope>
    <source>
        <strain evidence="2 3">AH4003</strain>
    </source>
</reference>
<dbReference type="InterPro" id="IPR016117">
    <property type="entry name" value="ArgJ-like_dom_sf"/>
</dbReference>
<dbReference type="Pfam" id="PF03576">
    <property type="entry name" value="Peptidase_S58"/>
    <property type="match status" value="1"/>
</dbReference>
<name>A0A2A4AJD2_9CORY</name>
<dbReference type="PANTHER" id="PTHR36512">
    <property type="entry name" value="D-AMINOPEPTIDASE"/>
    <property type="match status" value="1"/>
</dbReference>
<dbReference type="AlphaFoldDB" id="A0A2A4AJD2"/>
<organism evidence="2 3">
    <name type="scientific">Corynebacterium accolens</name>
    <dbReference type="NCBI Taxonomy" id="38284"/>
    <lineage>
        <taxon>Bacteria</taxon>
        <taxon>Bacillati</taxon>
        <taxon>Actinomycetota</taxon>
        <taxon>Actinomycetes</taxon>
        <taxon>Mycobacteriales</taxon>
        <taxon>Corynebacteriaceae</taxon>
        <taxon>Corynebacterium</taxon>
    </lineage>
</organism>
<accession>A0A2A4AJD2</accession>
<dbReference type="CDD" id="cd02252">
    <property type="entry name" value="nylC_like"/>
    <property type="match status" value="1"/>
</dbReference>
<dbReference type="Gene3D" id="3.60.70.12">
    <property type="entry name" value="L-amino peptidase D-ALA esterase/amidase"/>
    <property type="match status" value="1"/>
</dbReference>
<dbReference type="SUPFAM" id="SSF56266">
    <property type="entry name" value="DmpA/ArgJ-like"/>
    <property type="match status" value="1"/>
</dbReference>